<dbReference type="AlphaFoldDB" id="A0A645DWI4"/>
<reference evidence="1" key="1">
    <citation type="submission" date="2019-08" db="EMBL/GenBank/DDBJ databases">
        <authorList>
            <person name="Kucharzyk K."/>
            <person name="Murdoch R.W."/>
            <person name="Higgins S."/>
            <person name="Loffler F."/>
        </authorList>
    </citation>
    <scope>NUCLEOTIDE SEQUENCE</scope>
</reference>
<comment type="caution">
    <text evidence="1">The sequence shown here is derived from an EMBL/GenBank/DDBJ whole genome shotgun (WGS) entry which is preliminary data.</text>
</comment>
<organism evidence="1">
    <name type="scientific">bioreactor metagenome</name>
    <dbReference type="NCBI Taxonomy" id="1076179"/>
    <lineage>
        <taxon>unclassified sequences</taxon>
        <taxon>metagenomes</taxon>
        <taxon>ecological metagenomes</taxon>
    </lineage>
</organism>
<name>A0A645DWI4_9ZZZZ</name>
<evidence type="ECO:0000313" key="1">
    <source>
        <dbReference type="EMBL" id="MPM93665.1"/>
    </source>
</evidence>
<dbReference type="EMBL" id="VSSQ01040426">
    <property type="protein sequence ID" value="MPM93665.1"/>
    <property type="molecule type" value="Genomic_DNA"/>
</dbReference>
<gene>
    <name evidence="1" type="ORF">SDC9_140805</name>
</gene>
<sequence>MMIQQSEDFRSLAIKAIQYIIKTEETLLVLIMNSCIMEICIQHDCSKEALTICYL</sequence>
<proteinExistence type="predicted"/>
<accession>A0A645DWI4</accession>
<protein>
    <submittedName>
        <fullName evidence="1">Uncharacterized protein</fullName>
    </submittedName>
</protein>